<sequence>MIQTADITWQTDSLGNITPTSEQFDDIYFSKAGGFDETNHVFLQGNDLPNRFANLGEHEHFVIMETGFGTGLNFLATCLLWQQTAPPSARLYFVSTEKYPLSHADLTTALSAWQDEQTALFIKDLLDNYPLALTGCHRLHVGNITLDLWLGDALDGFCKMSDGLADAWFLDGFAPAKNSELWSDEIFGQIKRLSRPNATLATFTSSGAVRRALTAIGMTVQKIKGFGRKREMITATFDGNATPKPTPKTAPKSAIVIGAGVSGLFTAHALTHRGVEVTLIDKTAPLSGASGNPKALFAPKLTQLSDAPNHLPTVSFLYAERIYKAFNQSSNDEIFSQTGAIDFLLPTQKSYEKLAHLVNSYPDELIGIFNENFNSDNADFNKQLINTHTPKAGLIDTHKLADFILSNPLIQFKQFHAKHITKDNDTWTVKDDDRELSADIMVICAGFESYLLNDELFNPRKIRGQVSWFDIRHMSDELKAKIATPIKYDGYCATFDKDGTPTFLMGASFVRNDTDTSVRDDEHEFNLDKLRQSLSRLVNELNINIKDLHGRASIRAQTPDYHPLVGEIGGQVGGKMGNHGLYTVYGMGSKGFSFAPICGEILAGLIFDEPLPVSHILLDKLNPNRPRLQTPIGQNR</sequence>
<dbReference type="GO" id="GO:0016645">
    <property type="term" value="F:oxidoreductase activity, acting on the CH-NH group of donors"/>
    <property type="evidence" value="ECO:0007669"/>
    <property type="project" value="InterPro"/>
</dbReference>
<feature type="domain" description="FAD dependent oxidoreductase" evidence="11">
    <location>
        <begin position="254"/>
        <end position="604"/>
    </location>
</feature>
<dbReference type="NCBIfam" id="TIGR03197">
    <property type="entry name" value="MnmC_Cterm"/>
    <property type="match status" value="1"/>
</dbReference>
<feature type="domain" description="MnmC-like methyltransferase" evidence="12">
    <location>
        <begin position="119"/>
        <end position="236"/>
    </location>
</feature>
<dbReference type="EMBL" id="UGQF01000001">
    <property type="protein sequence ID" value="STZ03147.1"/>
    <property type="molecule type" value="Genomic_DNA"/>
</dbReference>
<comment type="catalytic activity">
    <reaction evidence="10">
        <text>5-aminomethyl-2-thiouridine(34) in tRNA + S-adenosyl-L-methionine = 5-methylaminomethyl-2-thiouridine(34) in tRNA + S-adenosyl-L-homocysteine + H(+)</text>
        <dbReference type="Rhea" id="RHEA:19569"/>
        <dbReference type="Rhea" id="RHEA-COMP:10195"/>
        <dbReference type="Rhea" id="RHEA-COMP:10197"/>
        <dbReference type="ChEBI" id="CHEBI:15378"/>
        <dbReference type="ChEBI" id="CHEBI:57856"/>
        <dbReference type="ChEBI" id="CHEBI:59789"/>
        <dbReference type="ChEBI" id="CHEBI:74454"/>
        <dbReference type="ChEBI" id="CHEBI:74455"/>
        <dbReference type="EC" id="2.1.1.61"/>
    </reaction>
</comment>
<keyword evidence="2 10" id="KW-0489">Methyltransferase</keyword>
<dbReference type="GO" id="GO:0032259">
    <property type="term" value="P:methylation"/>
    <property type="evidence" value="ECO:0007669"/>
    <property type="project" value="UniProtKB-KW"/>
</dbReference>
<evidence type="ECO:0000256" key="7">
    <source>
        <dbReference type="ARBA" id="ARBA00022827"/>
    </source>
</evidence>
<dbReference type="InterPro" id="IPR036188">
    <property type="entry name" value="FAD/NAD-bd_sf"/>
</dbReference>
<comment type="function">
    <text evidence="10">Catalyzes the last two steps in the biosynthesis of 5-methylaminomethyl-2-thiouridine (mnm(5)s(2)U) at the wobble position (U34) in tRNA. Catalyzes the FAD-dependent demodification of cmnm(5)s(2)U34 to nm(5)s(2)U34, followed by the transfer of a methyl group from S-adenosyl-L-methionine to nm(5)s(2)U34, to form mnm(5)s(2)U34.</text>
</comment>
<dbReference type="InterPro" id="IPR017610">
    <property type="entry name" value="tRNA_S-uridine_synth_MnmC_C"/>
</dbReference>
<keyword evidence="4 10" id="KW-0808">Transferase</keyword>
<dbReference type="HAMAP" id="MF_01102">
    <property type="entry name" value="MnmC"/>
    <property type="match status" value="1"/>
</dbReference>
<name>A0A378QQJ8_9GAMM</name>
<dbReference type="InterPro" id="IPR029063">
    <property type="entry name" value="SAM-dependent_MTases_sf"/>
</dbReference>
<evidence type="ECO:0000256" key="8">
    <source>
        <dbReference type="ARBA" id="ARBA00023002"/>
    </source>
</evidence>
<comment type="similarity">
    <text evidence="10">In the N-terminal section; belongs to the methyltransferase superfamily. tRNA (mnm(5)s(2)U34)-methyltransferase family.</text>
</comment>
<evidence type="ECO:0000256" key="4">
    <source>
        <dbReference type="ARBA" id="ARBA00022679"/>
    </source>
</evidence>
<dbReference type="EC" id="1.5.-.-" evidence="10"/>
<keyword evidence="6 10" id="KW-0819">tRNA processing</keyword>
<comment type="subcellular location">
    <subcellularLocation>
        <location evidence="10">Cytoplasm</location>
    </subcellularLocation>
</comment>
<dbReference type="Proteomes" id="UP000190777">
    <property type="component" value="Unassembled WGS sequence"/>
</dbReference>
<evidence type="ECO:0000256" key="1">
    <source>
        <dbReference type="ARBA" id="ARBA00022490"/>
    </source>
</evidence>
<evidence type="ECO:0000313" key="16">
    <source>
        <dbReference type="Proteomes" id="UP000254618"/>
    </source>
</evidence>
<feature type="region of interest" description="FAD-dependent cmnm(5)s(2)U34 oxidoreductase" evidence="10">
    <location>
        <begin position="257"/>
        <end position="636"/>
    </location>
</feature>
<gene>
    <name evidence="10 14" type="primary">mnmC</name>
    <name evidence="13" type="ORF">B5J93_07900</name>
    <name evidence="14" type="ORF">NCTC11012_01381</name>
</gene>
<dbReference type="PANTHER" id="PTHR13847:SF283">
    <property type="entry name" value="TRNA 5-METHYLAMINOMETHYL-2-THIOURIDINE BIOSYNTHESIS BIFUNCTIONAL PROTEIN MNMC"/>
    <property type="match status" value="1"/>
</dbReference>
<evidence type="ECO:0000256" key="5">
    <source>
        <dbReference type="ARBA" id="ARBA00022691"/>
    </source>
</evidence>
<comment type="cofactor">
    <cofactor evidence="10">
        <name>FAD</name>
        <dbReference type="ChEBI" id="CHEBI:57692"/>
    </cofactor>
</comment>
<dbReference type="EMBL" id="MXAP01000075">
    <property type="protein sequence ID" value="OPH37823.1"/>
    <property type="molecule type" value="Genomic_DNA"/>
</dbReference>
<dbReference type="InterPro" id="IPR023032">
    <property type="entry name" value="tRNA_MAMT_biosynth_bifunc_MnmC"/>
</dbReference>
<evidence type="ECO:0000313" key="15">
    <source>
        <dbReference type="Proteomes" id="UP000190777"/>
    </source>
</evidence>
<dbReference type="Gene3D" id="3.40.50.150">
    <property type="entry name" value="Vaccinia Virus protein VP39"/>
    <property type="match status" value="1"/>
</dbReference>
<dbReference type="GO" id="GO:0002097">
    <property type="term" value="P:tRNA wobble base modification"/>
    <property type="evidence" value="ECO:0007669"/>
    <property type="project" value="UniProtKB-UniRule"/>
</dbReference>
<dbReference type="GO" id="GO:0050660">
    <property type="term" value="F:flavin adenine dinucleotide binding"/>
    <property type="evidence" value="ECO:0007669"/>
    <property type="project" value="UniProtKB-UniRule"/>
</dbReference>
<dbReference type="Proteomes" id="UP000254618">
    <property type="component" value="Unassembled WGS sequence"/>
</dbReference>
<keyword evidence="3 10" id="KW-0285">Flavoprotein</keyword>
<proteinExistence type="inferred from homology"/>
<dbReference type="RefSeq" id="WP_079325900.1">
    <property type="nucleotide sequence ID" value="NZ_MXAP01000075.1"/>
</dbReference>
<keyword evidence="7 10" id="KW-0274">FAD</keyword>
<accession>A0A378QQJ8</accession>
<protein>
    <recommendedName>
        <fullName evidence="10">tRNA 5-methylaminomethyl-2-thiouridine biosynthesis bifunctional protein MnmC</fullName>
        <shortName evidence="10">tRNA mnm(5)s(2)U biosynthesis bifunctional protein</shortName>
    </recommendedName>
    <domain>
        <recommendedName>
            <fullName evidence="10">tRNA (mnm(5)s(2)U34)-methyltransferase</fullName>
            <ecNumber evidence="10">2.1.1.61</ecNumber>
        </recommendedName>
    </domain>
    <domain>
        <recommendedName>
            <fullName evidence="10">FAD-dependent cmnm(5)s(2)U34 oxidoreductase</fullName>
            <ecNumber evidence="10">1.5.-.-</ecNumber>
        </recommendedName>
    </domain>
</protein>
<comment type="similarity">
    <text evidence="10">In the C-terminal section; belongs to the DAO family.</text>
</comment>
<dbReference type="SUPFAM" id="SSF51905">
    <property type="entry name" value="FAD/NAD(P)-binding domain"/>
    <property type="match status" value="1"/>
</dbReference>
<reference evidence="13 15" key="1">
    <citation type="submission" date="2017-03" db="EMBL/GenBank/DDBJ databases">
        <title>Draft genome sequence of Moraxella equi CCUG 4950T type strain.</title>
        <authorList>
            <person name="Salva-Serra F."/>
            <person name="Engstrom-Jakobsson H."/>
            <person name="Thorell K."/>
            <person name="Jaen-Luchoro D."/>
            <person name="Gonzales-Siles L."/>
            <person name="Karlsson R."/>
            <person name="Yazdan S."/>
            <person name="Boulund F."/>
            <person name="Johnning A."/>
            <person name="Engstrand L."/>
            <person name="Kristiansson E."/>
            <person name="Moore E."/>
        </authorList>
    </citation>
    <scope>NUCLEOTIDE SEQUENCE [LARGE SCALE GENOMIC DNA]</scope>
    <source>
        <strain evidence="13 15">CCUG 4950</strain>
    </source>
</reference>
<dbReference type="InterPro" id="IPR047785">
    <property type="entry name" value="tRNA_MNMC2"/>
</dbReference>
<dbReference type="InterPro" id="IPR008471">
    <property type="entry name" value="MnmC-like_methylTransf"/>
</dbReference>
<keyword evidence="1 10" id="KW-0963">Cytoplasm</keyword>
<dbReference type="Pfam" id="PF01266">
    <property type="entry name" value="DAO"/>
    <property type="match status" value="1"/>
</dbReference>
<organism evidence="14 16">
    <name type="scientific">Moraxella equi</name>
    <dbReference type="NCBI Taxonomy" id="60442"/>
    <lineage>
        <taxon>Bacteria</taxon>
        <taxon>Pseudomonadati</taxon>
        <taxon>Pseudomonadota</taxon>
        <taxon>Gammaproteobacteria</taxon>
        <taxon>Moraxellales</taxon>
        <taxon>Moraxellaceae</taxon>
        <taxon>Moraxella</taxon>
    </lineage>
</organism>
<keyword evidence="8 10" id="KW-0560">Oxidoreductase</keyword>
<dbReference type="EC" id="2.1.1.61" evidence="10"/>
<keyword evidence="15" id="KW-1185">Reference proteome</keyword>
<evidence type="ECO:0000256" key="6">
    <source>
        <dbReference type="ARBA" id="ARBA00022694"/>
    </source>
</evidence>
<dbReference type="Pfam" id="PF05430">
    <property type="entry name" value="Methyltransf_30"/>
    <property type="match status" value="1"/>
</dbReference>
<evidence type="ECO:0000313" key="13">
    <source>
        <dbReference type="EMBL" id="OPH37823.1"/>
    </source>
</evidence>
<dbReference type="GO" id="GO:0005737">
    <property type="term" value="C:cytoplasm"/>
    <property type="evidence" value="ECO:0007669"/>
    <property type="project" value="UniProtKB-SubCell"/>
</dbReference>
<dbReference type="PANTHER" id="PTHR13847">
    <property type="entry name" value="SARCOSINE DEHYDROGENASE-RELATED"/>
    <property type="match status" value="1"/>
</dbReference>
<dbReference type="GO" id="GO:0004808">
    <property type="term" value="F:tRNA (5-methylaminomethyl-2-thiouridylate)(34)-methyltransferase activity"/>
    <property type="evidence" value="ECO:0007669"/>
    <property type="project" value="UniProtKB-EC"/>
</dbReference>
<dbReference type="NCBIfam" id="NF033855">
    <property type="entry name" value="tRNA_MNMC2"/>
    <property type="match status" value="1"/>
</dbReference>
<feature type="region of interest" description="tRNA (mnm(5)s(2)U34)-methyltransferase" evidence="10">
    <location>
        <begin position="1"/>
        <end position="238"/>
    </location>
</feature>
<dbReference type="Gene3D" id="3.30.9.10">
    <property type="entry name" value="D-Amino Acid Oxidase, subunit A, domain 2"/>
    <property type="match status" value="1"/>
</dbReference>
<evidence type="ECO:0000256" key="10">
    <source>
        <dbReference type="HAMAP-Rule" id="MF_01102"/>
    </source>
</evidence>
<dbReference type="InterPro" id="IPR006076">
    <property type="entry name" value="FAD-dep_OxRdtase"/>
</dbReference>
<reference evidence="14 16" key="2">
    <citation type="submission" date="2018-06" db="EMBL/GenBank/DDBJ databases">
        <authorList>
            <consortium name="Pathogen Informatics"/>
            <person name="Doyle S."/>
        </authorList>
    </citation>
    <scope>NUCLEOTIDE SEQUENCE [LARGE SCALE GENOMIC DNA]</scope>
    <source>
        <strain evidence="14 16">NCTC11012</strain>
    </source>
</reference>
<evidence type="ECO:0000313" key="14">
    <source>
        <dbReference type="EMBL" id="STZ03147.1"/>
    </source>
</evidence>
<evidence type="ECO:0000259" key="11">
    <source>
        <dbReference type="Pfam" id="PF01266"/>
    </source>
</evidence>
<dbReference type="AlphaFoldDB" id="A0A378QQJ8"/>
<dbReference type="Gene3D" id="3.50.50.60">
    <property type="entry name" value="FAD/NAD(P)-binding domain"/>
    <property type="match status" value="1"/>
</dbReference>
<keyword evidence="5 10" id="KW-0949">S-adenosyl-L-methionine</keyword>
<evidence type="ECO:0000256" key="3">
    <source>
        <dbReference type="ARBA" id="ARBA00022630"/>
    </source>
</evidence>
<evidence type="ECO:0000259" key="12">
    <source>
        <dbReference type="Pfam" id="PF05430"/>
    </source>
</evidence>
<evidence type="ECO:0000256" key="9">
    <source>
        <dbReference type="ARBA" id="ARBA00023268"/>
    </source>
</evidence>
<evidence type="ECO:0000256" key="2">
    <source>
        <dbReference type="ARBA" id="ARBA00022603"/>
    </source>
</evidence>
<keyword evidence="9 10" id="KW-0511">Multifunctional enzyme</keyword>